<name>A0A150SHD4_SORCE</name>
<dbReference type="EMBL" id="JEMC01002014">
    <property type="protein sequence ID" value="KYF91618.1"/>
    <property type="molecule type" value="Genomic_DNA"/>
</dbReference>
<evidence type="ECO:0000313" key="3">
    <source>
        <dbReference type="Proteomes" id="UP000075515"/>
    </source>
</evidence>
<feature type="transmembrane region" description="Helical" evidence="1">
    <location>
        <begin position="28"/>
        <end position="52"/>
    </location>
</feature>
<evidence type="ECO:0000256" key="1">
    <source>
        <dbReference type="SAM" id="Phobius"/>
    </source>
</evidence>
<organism evidence="2 3">
    <name type="scientific">Sorangium cellulosum</name>
    <name type="common">Polyangium cellulosum</name>
    <dbReference type="NCBI Taxonomy" id="56"/>
    <lineage>
        <taxon>Bacteria</taxon>
        <taxon>Pseudomonadati</taxon>
        <taxon>Myxococcota</taxon>
        <taxon>Polyangia</taxon>
        <taxon>Polyangiales</taxon>
        <taxon>Polyangiaceae</taxon>
        <taxon>Sorangium</taxon>
    </lineage>
</organism>
<sequence>MMFSALPGSCVLRGPESFFFTVPAGRTFVGYLLTCAIDIIIIAVVLATNLFISGAVSVRVLLHVVADLGPVRCGSGHRSRVSLYGHSLPESIVRTPATTVLPRKLVHLNIILIHIDL</sequence>
<reference evidence="2 3" key="1">
    <citation type="submission" date="2014-02" db="EMBL/GenBank/DDBJ databases">
        <title>The small core and large imbalanced accessory genome model reveals a collaborative survival strategy of Sorangium cellulosum strains in nature.</title>
        <authorList>
            <person name="Han K."/>
            <person name="Peng R."/>
            <person name="Blom J."/>
            <person name="Li Y.-Z."/>
        </authorList>
    </citation>
    <scope>NUCLEOTIDE SEQUENCE [LARGE SCALE GENOMIC DNA]</scope>
    <source>
        <strain evidence="2 3">So0149</strain>
    </source>
</reference>
<keyword evidence="1" id="KW-0472">Membrane</keyword>
<accession>A0A150SHD4</accession>
<keyword evidence="1" id="KW-0812">Transmembrane</keyword>
<gene>
    <name evidence="2" type="ORF">BE18_06865</name>
</gene>
<comment type="caution">
    <text evidence="2">The sequence shown here is derived from an EMBL/GenBank/DDBJ whole genome shotgun (WGS) entry which is preliminary data.</text>
</comment>
<protein>
    <submittedName>
        <fullName evidence="2">Uncharacterized protein</fullName>
    </submittedName>
</protein>
<evidence type="ECO:0000313" key="2">
    <source>
        <dbReference type="EMBL" id="KYF91618.1"/>
    </source>
</evidence>
<dbReference type="Proteomes" id="UP000075515">
    <property type="component" value="Unassembled WGS sequence"/>
</dbReference>
<dbReference type="AlphaFoldDB" id="A0A150SHD4"/>
<keyword evidence="1" id="KW-1133">Transmembrane helix</keyword>
<proteinExistence type="predicted"/>